<evidence type="ECO:0000313" key="10">
    <source>
        <dbReference type="Proteomes" id="UP000184485"/>
    </source>
</evidence>
<dbReference type="EMBL" id="FQUP01000006">
    <property type="protein sequence ID" value="SHG63633.1"/>
    <property type="molecule type" value="Genomic_DNA"/>
</dbReference>
<sequence>MSAHDFNPLLDIPVFPASGFAPLADRLKRIFATGNDLLFIQAEALLALEAAASSLGRPGLVAVNVVTSPYGTYFGAWLRRAGADVVDVVAPSGQPVATEAVAQAIEMLGHVDLVAIVHAEAANGALNPLEEVAALARAAGALLVVDAVASAGGHAVDIEGLGIDIAVLGPQKALGGPVGLSLVTVSDRAWAAMQSVPRFSPSLLSLLDIKEAWLDRGRGALPGTPPPLEFHALAAAVDRLEAEGLAARITRHQRAAKASRAGLRALGVEPWVADDDRASALVTAAPVPDGVDASALIDAAAAFGVALGRGFGDIEHRLVRLDHTGGRAAFGPVLANVTAYGAALAALGQVVDIGAGAAAVTAVYGEA</sequence>
<evidence type="ECO:0000259" key="8">
    <source>
        <dbReference type="Pfam" id="PF00266"/>
    </source>
</evidence>
<evidence type="ECO:0000256" key="3">
    <source>
        <dbReference type="ARBA" id="ARBA00022576"/>
    </source>
</evidence>
<dbReference type="PIRSF" id="PIRSF000524">
    <property type="entry name" value="SPT"/>
    <property type="match status" value="1"/>
</dbReference>
<comment type="cofactor">
    <cofactor evidence="1 7">
        <name>pyridoxal 5'-phosphate</name>
        <dbReference type="ChEBI" id="CHEBI:597326"/>
    </cofactor>
</comment>
<dbReference type="PANTHER" id="PTHR21152:SF24">
    <property type="entry name" value="ALANINE--GLYOXYLATE AMINOTRANSFERASE 1"/>
    <property type="match status" value="1"/>
</dbReference>
<dbReference type="AlphaFoldDB" id="A0A1M5LGZ1"/>
<proteinExistence type="inferred from homology"/>
<dbReference type="GO" id="GO:0019265">
    <property type="term" value="P:glycine biosynthetic process, by transamination of glyoxylate"/>
    <property type="evidence" value="ECO:0007669"/>
    <property type="project" value="TreeGrafter"/>
</dbReference>
<name>A0A1M5LGZ1_9HYPH</name>
<evidence type="ECO:0000256" key="4">
    <source>
        <dbReference type="ARBA" id="ARBA00022679"/>
    </source>
</evidence>
<dbReference type="Gene3D" id="3.40.640.10">
    <property type="entry name" value="Type I PLP-dependent aspartate aminotransferase-like (Major domain)"/>
    <property type="match status" value="1"/>
</dbReference>
<dbReference type="PANTHER" id="PTHR21152">
    <property type="entry name" value="AMINOTRANSFERASE CLASS V"/>
    <property type="match status" value="1"/>
</dbReference>
<evidence type="ECO:0000256" key="1">
    <source>
        <dbReference type="ARBA" id="ARBA00001933"/>
    </source>
</evidence>
<gene>
    <name evidence="9" type="ORF">SAMN02745157_4578</name>
</gene>
<dbReference type="GO" id="GO:0008453">
    <property type="term" value="F:alanine-glyoxylate transaminase activity"/>
    <property type="evidence" value="ECO:0007669"/>
    <property type="project" value="TreeGrafter"/>
</dbReference>
<feature type="binding site" evidence="6">
    <location>
        <position position="320"/>
    </location>
    <ligand>
        <name>substrate</name>
    </ligand>
</feature>
<dbReference type="SUPFAM" id="SSF53383">
    <property type="entry name" value="PLP-dependent transferases"/>
    <property type="match status" value="1"/>
</dbReference>
<dbReference type="InterPro" id="IPR024169">
    <property type="entry name" value="SP_NH2Trfase/AEP_transaminase"/>
</dbReference>
<dbReference type="RefSeq" id="WP_073057809.1">
    <property type="nucleotide sequence ID" value="NZ_FQUP01000006.1"/>
</dbReference>
<accession>A0A1M5LGZ1</accession>
<dbReference type="Gene3D" id="3.90.1150.10">
    <property type="entry name" value="Aspartate Aminotransferase, domain 1"/>
    <property type="match status" value="1"/>
</dbReference>
<feature type="modified residue" description="N6-(pyridoxal phosphate)lysine" evidence="7">
    <location>
        <position position="172"/>
    </location>
</feature>
<keyword evidence="3 9" id="KW-0032">Aminotransferase</keyword>
<keyword evidence="10" id="KW-1185">Reference proteome</keyword>
<organism evidence="9 10">
    <name type="scientific">Kaistia soli DSM 19436</name>
    <dbReference type="NCBI Taxonomy" id="1122133"/>
    <lineage>
        <taxon>Bacteria</taxon>
        <taxon>Pseudomonadati</taxon>
        <taxon>Pseudomonadota</taxon>
        <taxon>Alphaproteobacteria</taxon>
        <taxon>Hyphomicrobiales</taxon>
        <taxon>Kaistiaceae</taxon>
        <taxon>Kaistia</taxon>
    </lineage>
</organism>
<keyword evidence="5 7" id="KW-0663">Pyridoxal phosphate</keyword>
<evidence type="ECO:0000256" key="2">
    <source>
        <dbReference type="ARBA" id="ARBA00009236"/>
    </source>
</evidence>
<evidence type="ECO:0000256" key="5">
    <source>
        <dbReference type="ARBA" id="ARBA00022898"/>
    </source>
</evidence>
<dbReference type="Proteomes" id="UP000184485">
    <property type="component" value="Unassembled WGS sequence"/>
</dbReference>
<dbReference type="InterPro" id="IPR000192">
    <property type="entry name" value="Aminotrans_V_dom"/>
</dbReference>
<evidence type="ECO:0000256" key="6">
    <source>
        <dbReference type="PIRSR" id="PIRSR000524-1"/>
    </source>
</evidence>
<evidence type="ECO:0000313" key="9">
    <source>
        <dbReference type="EMBL" id="SHG63633.1"/>
    </source>
</evidence>
<dbReference type="InterPro" id="IPR015422">
    <property type="entry name" value="PyrdxlP-dep_Trfase_small"/>
</dbReference>
<dbReference type="GO" id="GO:0004760">
    <property type="term" value="F:L-serine-pyruvate transaminase activity"/>
    <property type="evidence" value="ECO:0007669"/>
    <property type="project" value="TreeGrafter"/>
</dbReference>
<dbReference type="OrthoDB" id="389074at2"/>
<comment type="similarity">
    <text evidence="2">Belongs to the class-V pyridoxal-phosphate-dependent aminotransferase family.</text>
</comment>
<feature type="domain" description="Aminotransferase class V" evidence="8">
    <location>
        <begin position="79"/>
        <end position="296"/>
    </location>
</feature>
<reference evidence="9 10" key="1">
    <citation type="submission" date="2016-11" db="EMBL/GenBank/DDBJ databases">
        <authorList>
            <person name="Jaros S."/>
            <person name="Januszkiewicz K."/>
            <person name="Wedrychowicz H."/>
        </authorList>
    </citation>
    <scope>NUCLEOTIDE SEQUENCE [LARGE SCALE GENOMIC DNA]</scope>
    <source>
        <strain evidence="9 10">DSM 19436</strain>
    </source>
</reference>
<protein>
    <submittedName>
        <fullName evidence="9">Aspartate aminotransferase</fullName>
    </submittedName>
</protein>
<keyword evidence="4 9" id="KW-0808">Transferase</keyword>
<dbReference type="InterPro" id="IPR015421">
    <property type="entry name" value="PyrdxlP-dep_Trfase_major"/>
</dbReference>
<dbReference type="Pfam" id="PF00266">
    <property type="entry name" value="Aminotran_5"/>
    <property type="match status" value="1"/>
</dbReference>
<evidence type="ECO:0000256" key="7">
    <source>
        <dbReference type="PIRSR" id="PIRSR000524-50"/>
    </source>
</evidence>
<dbReference type="STRING" id="1122133.SAMN02745157_4578"/>
<dbReference type="InterPro" id="IPR015424">
    <property type="entry name" value="PyrdxlP-dep_Trfase"/>
</dbReference>